<dbReference type="SUPFAM" id="SSF51735">
    <property type="entry name" value="NAD(P)-binding Rossmann-fold domains"/>
    <property type="match status" value="1"/>
</dbReference>
<dbReference type="Pfam" id="PF01370">
    <property type="entry name" value="Epimerase"/>
    <property type="match status" value="1"/>
</dbReference>
<proteinExistence type="inferred from homology"/>
<dbReference type="InterPro" id="IPR001509">
    <property type="entry name" value="Epimerase_deHydtase"/>
</dbReference>
<dbReference type="AlphaFoldDB" id="A0A0M4SL88"/>
<feature type="domain" description="NAD-dependent epimerase/dehydratase" evidence="2">
    <location>
        <begin position="3"/>
        <end position="216"/>
    </location>
</feature>
<evidence type="ECO:0000313" key="3">
    <source>
        <dbReference type="EMBL" id="ALF46846.1"/>
    </source>
</evidence>
<dbReference type="Gene3D" id="3.40.50.720">
    <property type="entry name" value="NAD(P)-binding Rossmann-like Domain"/>
    <property type="match status" value="1"/>
</dbReference>
<dbReference type="RefSeq" id="WP_054195950.1">
    <property type="nucleotide sequence ID" value="NZ_CABMKQ010000024.1"/>
</dbReference>
<evidence type="ECO:0000313" key="4">
    <source>
        <dbReference type="Proteomes" id="UP000066049"/>
    </source>
</evidence>
<accession>A0A0M4SL88</accession>
<sequence>MKILLAGSTGFLGRCLLESFIKNGHEVIALKRSTSNTNIIDKNLNDIKFYNVDEVALRDIFKNNKVDIVVNTVTNYGKNNNSVSEIVMTNLMFGLELLENSINNTKAFINTDTLLYRNINAYAFSKAQLVDWMIYLSNKNTKIINVRLEHMYGPFGGHNNFICWLVGQLRQNVQKVKLTSGLQKRDFIYIDDVVSAYEVIIKNISKFQDYEEFELGTGNSIEVKVFIEKVYKEILKQQNINTKLLFGAIAYRENENMDMKANIQKLVSFGWKPEVSIESGIKKILNSKD</sequence>
<dbReference type="PATRIC" id="fig|199.248.peg.140"/>
<protein>
    <submittedName>
        <fullName evidence="3">NAD-dependent epimerase/dehydratase</fullName>
    </submittedName>
</protein>
<dbReference type="Proteomes" id="UP000066049">
    <property type="component" value="Chromosome"/>
</dbReference>
<reference evidence="4" key="1">
    <citation type="submission" date="2015-08" db="EMBL/GenBank/DDBJ databases">
        <title>Comparative genomics of the Campylobacter concisus group.</title>
        <authorList>
            <person name="Miller W.G."/>
            <person name="Yee E."/>
            <person name="Chapman M.H."/>
            <person name="Huynh S."/>
            <person name="Bono J.L."/>
            <person name="On S.L.W."/>
            <person name="St Leger J."/>
            <person name="Foster G."/>
            <person name="Parker C.T."/>
        </authorList>
    </citation>
    <scope>NUCLEOTIDE SEQUENCE [LARGE SCALE GENOMIC DNA]</scope>
    <source>
        <strain evidence="4">ATCC 33237</strain>
    </source>
</reference>
<organism evidence="3 4">
    <name type="scientific">Campylobacter concisus</name>
    <dbReference type="NCBI Taxonomy" id="199"/>
    <lineage>
        <taxon>Bacteria</taxon>
        <taxon>Pseudomonadati</taxon>
        <taxon>Campylobacterota</taxon>
        <taxon>Epsilonproteobacteria</taxon>
        <taxon>Campylobacterales</taxon>
        <taxon>Campylobacteraceae</taxon>
        <taxon>Campylobacter</taxon>
    </lineage>
</organism>
<dbReference type="EMBL" id="CP012541">
    <property type="protein sequence ID" value="ALF46846.1"/>
    <property type="molecule type" value="Genomic_DNA"/>
</dbReference>
<dbReference type="InterPro" id="IPR036291">
    <property type="entry name" value="NAD(P)-bd_dom_sf"/>
</dbReference>
<dbReference type="PANTHER" id="PTHR43000">
    <property type="entry name" value="DTDP-D-GLUCOSE 4,6-DEHYDRATASE-RELATED"/>
    <property type="match status" value="1"/>
</dbReference>
<dbReference type="KEGG" id="ccoc:CCON33237_0121"/>
<gene>
    <name evidence="3" type="ORF">CCON33237_0121</name>
</gene>
<comment type="similarity">
    <text evidence="1">Belongs to the NAD(P)-dependent epimerase/dehydratase family.</text>
</comment>
<evidence type="ECO:0000256" key="1">
    <source>
        <dbReference type="ARBA" id="ARBA00007637"/>
    </source>
</evidence>
<name>A0A0M4SL88_9BACT</name>
<evidence type="ECO:0000259" key="2">
    <source>
        <dbReference type="Pfam" id="PF01370"/>
    </source>
</evidence>
<dbReference type="GeneID" id="28661787"/>